<dbReference type="NCBIfam" id="NF009381">
    <property type="entry name" value="PRK12740.1-5"/>
    <property type="match status" value="1"/>
</dbReference>
<dbReference type="InterPro" id="IPR035647">
    <property type="entry name" value="EFG_III/V"/>
</dbReference>
<dbReference type="InterPro" id="IPR041095">
    <property type="entry name" value="EFG_II"/>
</dbReference>
<dbReference type="Gene3D" id="3.40.50.300">
    <property type="entry name" value="P-loop containing nucleotide triphosphate hydrolases"/>
    <property type="match status" value="1"/>
</dbReference>
<dbReference type="InterPro" id="IPR014721">
    <property type="entry name" value="Ribsml_uS5_D2-typ_fold_subgr"/>
</dbReference>
<keyword evidence="2" id="KW-0547">Nucleotide-binding</keyword>
<feature type="domain" description="Tr-type G" evidence="7">
    <location>
        <begin position="5"/>
        <end position="277"/>
    </location>
</feature>
<dbReference type="InterPro" id="IPR009000">
    <property type="entry name" value="Transl_B-barrel_sf"/>
</dbReference>
<dbReference type="EMBL" id="JARGEQ010000008">
    <property type="protein sequence ID" value="MDF1585042.1"/>
    <property type="molecule type" value="Genomic_DNA"/>
</dbReference>
<dbReference type="GO" id="GO:0032790">
    <property type="term" value="P:ribosome disassembly"/>
    <property type="evidence" value="ECO:0007669"/>
    <property type="project" value="TreeGrafter"/>
</dbReference>
<dbReference type="PRINTS" id="PR01037">
    <property type="entry name" value="TCRTETOQM"/>
</dbReference>
<dbReference type="Gene3D" id="3.30.70.870">
    <property type="entry name" value="Elongation Factor G (Translational Gtpase), domain 3"/>
    <property type="match status" value="1"/>
</dbReference>
<dbReference type="RefSeq" id="WP_327787452.1">
    <property type="nucleotide sequence ID" value="NZ_JARGEQ010000008.1"/>
</dbReference>
<sequence length="673" mass="73444">MSADASNRNVALVGPGGAGKTTLLESLLFVTGAIGRKGRVMDKNTVGDASPEARERQMSTEVNVAGTSHGNIRFTLLDCPGSVEFVQEARAALMGVDLAVVVVEPVLERMIAVAPLLHFLDEHDIPHMVFINKMDRSEVRYRDLLDGIRRVSARPVVPHQYAIGRGEELLGYVDLVTEQAYAYRKDGPSDRIPLPEEYREREQEARRMMLETLADFDDDLLEKLLEDQEPPTEQILRDLQKTLGADQVVPVFMGAAEQDMGVRRFLEALVQETPEPAARAAALGIAGDGPPLVQVLKTYFVPHAGKLSLVRVWRGSVKDGMTLDDMRIGGVVRLMGAQHEPAGETGAGSIVGLARLEEARTGAVLGSSGEAAQIRCAAPAPPMYAFAVTPANRSDEVKLSSAFAKLVDEDPGLRVESDPEMRQTLLWGQGEMHLRVALDRLRNKYNAAVEASSPKTPYRETIRKASQAHGRHKKQSGGHGQFGDVKIEIRPLDRGQGFQFENRIVGGAVPRQFIPAVEGGARDFLQKGPLGFPVVDVAVTLTDGQFHSVDSNELSFKMATALALKEGLPKCAPVLLEPVLSVTISVPADYTSKALQLISTRRGQILGYEGKDGWSEWDEIRASIPQAEMHDLIVTLRSMTQGTGFFEWSYDRLQEVPERLAQAIAENHGSTAG</sequence>
<dbReference type="Pfam" id="PF22042">
    <property type="entry name" value="EF-G_D2"/>
    <property type="match status" value="1"/>
</dbReference>
<dbReference type="SMART" id="SM00838">
    <property type="entry name" value="EFG_C"/>
    <property type="match status" value="1"/>
</dbReference>
<dbReference type="InterPro" id="IPR000640">
    <property type="entry name" value="EFG_V-like"/>
</dbReference>
<organism evidence="8 9">
    <name type="scientific">Marinimicrococcus flavescens</name>
    <dbReference type="NCBI Taxonomy" id="3031815"/>
    <lineage>
        <taxon>Bacteria</taxon>
        <taxon>Pseudomonadati</taxon>
        <taxon>Pseudomonadota</taxon>
        <taxon>Alphaproteobacteria</taxon>
        <taxon>Geminicoccales</taxon>
        <taxon>Geminicoccaceae</taxon>
        <taxon>Marinimicrococcus</taxon>
    </lineage>
</organism>
<dbReference type="NCBIfam" id="TIGR00231">
    <property type="entry name" value="small_GTP"/>
    <property type="match status" value="1"/>
</dbReference>
<reference evidence="8 9" key="1">
    <citation type="submission" date="2023-03" db="EMBL/GenBank/DDBJ databases">
        <title>YIM 152171 draft genome.</title>
        <authorList>
            <person name="Yang Z."/>
        </authorList>
    </citation>
    <scope>NUCLEOTIDE SEQUENCE [LARGE SCALE GENOMIC DNA]</scope>
    <source>
        <strain evidence="8 9">YIM 152171</strain>
    </source>
</reference>
<dbReference type="GO" id="GO:0005525">
    <property type="term" value="F:GTP binding"/>
    <property type="evidence" value="ECO:0007669"/>
    <property type="project" value="UniProtKB-KW"/>
</dbReference>
<proteinExistence type="predicted"/>
<dbReference type="Pfam" id="PF00679">
    <property type="entry name" value="EFG_C"/>
    <property type="match status" value="1"/>
</dbReference>
<dbReference type="InterPro" id="IPR035649">
    <property type="entry name" value="EFG_V"/>
</dbReference>
<evidence type="ECO:0000256" key="4">
    <source>
        <dbReference type="ARBA" id="ARBA00022917"/>
    </source>
</evidence>
<dbReference type="Gene3D" id="2.40.30.10">
    <property type="entry name" value="Translation factors"/>
    <property type="match status" value="1"/>
</dbReference>
<dbReference type="InterPro" id="IPR047872">
    <property type="entry name" value="EFG_IV"/>
</dbReference>
<dbReference type="Proteomes" id="UP001301140">
    <property type="component" value="Unassembled WGS sequence"/>
</dbReference>
<evidence type="ECO:0000313" key="8">
    <source>
        <dbReference type="EMBL" id="MDF1585042.1"/>
    </source>
</evidence>
<dbReference type="InterPro" id="IPR005517">
    <property type="entry name" value="Transl_elong_EFG/EF2_IV"/>
</dbReference>
<dbReference type="Gene3D" id="3.30.70.240">
    <property type="match status" value="1"/>
</dbReference>
<dbReference type="FunFam" id="3.30.230.10:FF:000003">
    <property type="entry name" value="Elongation factor G"/>
    <property type="match status" value="1"/>
</dbReference>
<dbReference type="InterPro" id="IPR000795">
    <property type="entry name" value="T_Tr_GTP-bd_dom"/>
</dbReference>
<dbReference type="Pfam" id="PF14492">
    <property type="entry name" value="EFG_III"/>
    <property type="match status" value="1"/>
</dbReference>
<keyword evidence="5" id="KW-0342">GTP-binding</keyword>
<gene>
    <name evidence="8" type="ORF">PZ740_01425</name>
</gene>
<dbReference type="InterPro" id="IPR005225">
    <property type="entry name" value="Small_GTP-bd"/>
</dbReference>
<protein>
    <recommendedName>
        <fullName evidence="1">Elongation factor G</fullName>
    </recommendedName>
</protein>
<dbReference type="Pfam" id="PF03764">
    <property type="entry name" value="EFG_IV"/>
    <property type="match status" value="1"/>
</dbReference>
<dbReference type="AlphaFoldDB" id="A0AAP3XQL6"/>
<dbReference type="CDD" id="cd16262">
    <property type="entry name" value="EFG_III"/>
    <property type="match status" value="1"/>
</dbReference>
<dbReference type="FunFam" id="3.30.70.240:FF:000001">
    <property type="entry name" value="Elongation factor G"/>
    <property type="match status" value="1"/>
</dbReference>
<dbReference type="InterPro" id="IPR009022">
    <property type="entry name" value="EFG_III"/>
</dbReference>
<dbReference type="NCBIfam" id="NF009379">
    <property type="entry name" value="PRK12740.1-3"/>
    <property type="match status" value="1"/>
</dbReference>
<dbReference type="GO" id="GO:0097216">
    <property type="term" value="F:guanosine tetraphosphate binding"/>
    <property type="evidence" value="ECO:0007669"/>
    <property type="project" value="UniProtKB-ARBA"/>
</dbReference>
<dbReference type="PANTHER" id="PTHR43261:SF7">
    <property type="entry name" value="ELONGATION FACTOR G-LIKE PROTEIN"/>
    <property type="match status" value="1"/>
</dbReference>
<dbReference type="InterPro" id="IPR053905">
    <property type="entry name" value="EF-G-like_DII"/>
</dbReference>
<accession>A0AAP3XQL6</accession>
<dbReference type="SUPFAM" id="SSF54211">
    <property type="entry name" value="Ribosomal protein S5 domain 2-like"/>
    <property type="match status" value="1"/>
</dbReference>
<comment type="caution">
    <text evidence="8">The sequence shown here is derived from an EMBL/GenBank/DDBJ whole genome shotgun (WGS) entry which is preliminary data.</text>
</comment>
<comment type="function">
    <text evidence="6">Catalyzes the GTP-dependent ribosomal translocation step during translation elongation. During this step, the ribosome changes from the pre-translocational (PRE) to the post-translocational (POST) state as the newly formed A-site-bound peptidyl-tRNA and P-site-bound deacylated tRNA move to the P and E sites, respectively. Catalyzes the coordinated movement of the two tRNA molecules, the mRNA and conformational changes in the ribosome.</text>
</comment>
<evidence type="ECO:0000256" key="2">
    <source>
        <dbReference type="ARBA" id="ARBA00022741"/>
    </source>
</evidence>
<dbReference type="SUPFAM" id="SSF54980">
    <property type="entry name" value="EF-G C-terminal domain-like"/>
    <property type="match status" value="2"/>
</dbReference>
<evidence type="ECO:0000256" key="5">
    <source>
        <dbReference type="ARBA" id="ARBA00023134"/>
    </source>
</evidence>
<dbReference type="SMART" id="SM00889">
    <property type="entry name" value="EFG_IV"/>
    <property type="match status" value="1"/>
</dbReference>
<evidence type="ECO:0000256" key="1">
    <source>
        <dbReference type="ARBA" id="ARBA00017872"/>
    </source>
</evidence>
<keyword evidence="4" id="KW-0648">Protein biosynthesis</keyword>
<dbReference type="SUPFAM" id="SSF52540">
    <property type="entry name" value="P-loop containing nucleoside triphosphate hydrolases"/>
    <property type="match status" value="1"/>
</dbReference>
<dbReference type="PROSITE" id="PS51722">
    <property type="entry name" value="G_TR_2"/>
    <property type="match status" value="1"/>
</dbReference>
<dbReference type="PANTHER" id="PTHR43261">
    <property type="entry name" value="TRANSLATION ELONGATION FACTOR G-RELATED"/>
    <property type="match status" value="1"/>
</dbReference>
<dbReference type="NCBIfam" id="NF009891">
    <property type="entry name" value="PRK13351.1-1"/>
    <property type="match status" value="1"/>
</dbReference>
<dbReference type="Pfam" id="PF00009">
    <property type="entry name" value="GTP_EFTU"/>
    <property type="match status" value="1"/>
</dbReference>
<dbReference type="CDD" id="cd04170">
    <property type="entry name" value="EF-G_bact"/>
    <property type="match status" value="1"/>
</dbReference>
<evidence type="ECO:0000313" key="9">
    <source>
        <dbReference type="Proteomes" id="UP001301140"/>
    </source>
</evidence>
<dbReference type="InterPro" id="IPR020568">
    <property type="entry name" value="Ribosomal_Su5_D2-typ_SF"/>
</dbReference>
<dbReference type="CDD" id="cd01434">
    <property type="entry name" value="EFG_mtEFG1_IV"/>
    <property type="match status" value="1"/>
</dbReference>
<dbReference type="SUPFAM" id="SSF50447">
    <property type="entry name" value="Translation proteins"/>
    <property type="match status" value="1"/>
</dbReference>
<dbReference type="GO" id="GO:0003924">
    <property type="term" value="F:GTPase activity"/>
    <property type="evidence" value="ECO:0007669"/>
    <property type="project" value="InterPro"/>
</dbReference>
<dbReference type="Gene3D" id="3.30.230.10">
    <property type="match status" value="1"/>
</dbReference>
<keyword evidence="9" id="KW-1185">Reference proteome</keyword>
<dbReference type="GO" id="GO:0003746">
    <property type="term" value="F:translation elongation factor activity"/>
    <property type="evidence" value="ECO:0007669"/>
    <property type="project" value="UniProtKB-KW"/>
</dbReference>
<evidence type="ECO:0000259" key="7">
    <source>
        <dbReference type="PROSITE" id="PS51722"/>
    </source>
</evidence>
<name>A0AAP3XQL6_9PROT</name>
<evidence type="ECO:0000256" key="6">
    <source>
        <dbReference type="ARBA" id="ARBA00024731"/>
    </source>
</evidence>
<dbReference type="InterPro" id="IPR027417">
    <property type="entry name" value="P-loop_NTPase"/>
</dbReference>
<dbReference type="CDD" id="cd03713">
    <property type="entry name" value="EFG_mtEFG_C"/>
    <property type="match status" value="1"/>
</dbReference>
<keyword evidence="3 8" id="KW-0251">Elongation factor</keyword>
<evidence type="ECO:0000256" key="3">
    <source>
        <dbReference type="ARBA" id="ARBA00022768"/>
    </source>
</evidence>